<dbReference type="Gene3D" id="3.40.1030.10">
    <property type="entry name" value="Nucleoside phosphorylase/phosphoribosyltransferase catalytic domain"/>
    <property type="match status" value="1"/>
</dbReference>
<dbReference type="Pfam" id="PF02885">
    <property type="entry name" value="Glycos_trans_3N"/>
    <property type="match status" value="1"/>
</dbReference>
<organism evidence="5">
    <name type="scientific">Pseudo-nitzschia australis</name>
    <dbReference type="NCBI Taxonomy" id="44445"/>
    <lineage>
        <taxon>Eukaryota</taxon>
        <taxon>Sar</taxon>
        <taxon>Stramenopiles</taxon>
        <taxon>Ochrophyta</taxon>
        <taxon>Bacillariophyta</taxon>
        <taxon>Bacillariophyceae</taxon>
        <taxon>Bacillariophycidae</taxon>
        <taxon>Bacillariales</taxon>
        <taxon>Bacillariaceae</taxon>
        <taxon>Pseudo-nitzschia</taxon>
    </lineage>
</organism>
<dbReference type="GO" id="GO:0005829">
    <property type="term" value="C:cytosol"/>
    <property type="evidence" value="ECO:0007669"/>
    <property type="project" value="TreeGrafter"/>
</dbReference>
<evidence type="ECO:0000259" key="4">
    <source>
        <dbReference type="SMART" id="SM00941"/>
    </source>
</evidence>
<dbReference type="Pfam" id="PF07831">
    <property type="entry name" value="PYNP_C"/>
    <property type="match status" value="1"/>
</dbReference>
<dbReference type="PROSITE" id="PS00647">
    <property type="entry name" value="THYMID_PHOSPHORYLASE"/>
    <property type="match status" value="1"/>
</dbReference>
<dbReference type="AlphaFoldDB" id="A0A7S4AFN3"/>
<dbReference type="SUPFAM" id="SSF54680">
    <property type="entry name" value="Pyrimidine nucleoside phosphorylase C-terminal domain"/>
    <property type="match status" value="1"/>
</dbReference>
<dbReference type="Pfam" id="PF00591">
    <property type="entry name" value="Glycos_transf_3"/>
    <property type="match status" value="2"/>
</dbReference>
<evidence type="ECO:0000256" key="2">
    <source>
        <dbReference type="ARBA" id="ARBA00022679"/>
    </source>
</evidence>
<feature type="region of interest" description="Disordered" evidence="3">
    <location>
        <begin position="403"/>
        <end position="422"/>
    </location>
</feature>
<dbReference type="Gene3D" id="1.20.970.10">
    <property type="entry name" value="Transferase, Pyrimidine Nucleoside Phosphorylase, Chain C"/>
    <property type="match status" value="1"/>
</dbReference>
<dbReference type="SUPFAM" id="SSF52418">
    <property type="entry name" value="Nucleoside phosphorylase/phosphoribosyltransferase catalytic domain"/>
    <property type="match status" value="2"/>
</dbReference>
<dbReference type="InterPro" id="IPR035902">
    <property type="entry name" value="Nuc_phospho_transferase"/>
</dbReference>
<feature type="compositionally biased region" description="Low complexity" evidence="3">
    <location>
        <begin position="225"/>
        <end position="244"/>
    </location>
</feature>
<evidence type="ECO:0000256" key="1">
    <source>
        <dbReference type="ARBA" id="ARBA00022676"/>
    </source>
</evidence>
<proteinExistence type="predicted"/>
<feature type="region of interest" description="Disordered" evidence="3">
    <location>
        <begin position="130"/>
        <end position="160"/>
    </location>
</feature>
<gene>
    <name evidence="5" type="ORF">PAUS00366_LOCUS6670</name>
</gene>
<keyword evidence="2" id="KW-0808">Transferase</keyword>
<feature type="compositionally biased region" description="Low complexity" evidence="3">
    <location>
        <begin position="130"/>
        <end position="142"/>
    </location>
</feature>
<dbReference type="InterPro" id="IPR000053">
    <property type="entry name" value="Thymidine/pyrmidine_PPase"/>
</dbReference>
<dbReference type="PANTHER" id="PTHR10515:SF0">
    <property type="entry name" value="THYMIDINE PHOSPHORYLASE"/>
    <property type="match status" value="1"/>
</dbReference>
<dbReference type="InterPro" id="IPR036320">
    <property type="entry name" value="Glycosyl_Trfase_fam3_N_dom_sf"/>
</dbReference>
<dbReference type="InterPro" id="IPR000312">
    <property type="entry name" value="Glycosyl_Trfase_fam3"/>
</dbReference>
<feature type="region of interest" description="Disordered" evidence="3">
    <location>
        <begin position="225"/>
        <end position="250"/>
    </location>
</feature>
<dbReference type="SMART" id="SM00941">
    <property type="entry name" value="PYNP_C"/>
    <property type="match status" value="1"/>
</dbReference>
<dbReference type="InterPro" id="IPR017459">
    <property type="entry name" value="Glycosyl_Trfase_fam3_N_dom"/>
</dbReference>
<dbReference type="SUPFAM" id="SSF47648">
    <property type="entry name" value="Nucleoside phosphorylase/phosphoribosyltransferase N-terminal domain"/>
    <property type="match status" value="1"/>
</dbReference>
<feature type="domain" description="Pyrimidine nucleoside phosphorylase C-terminal" evidence="4">
    <location>
        <begin position="530"/>
        <end position="587"/>
    </location>
</feature>
<keyword evidence="1" id="KW-0328">Glycosyltransferase</keyword>
<dbReference type="Gene3D" id="3.90.1170.30">
    <property type="entry name" value="Pyrimidine nucleoside phosphorylase-like, C-terminal domain"/>
    <property type="match status" value="1"/>
</dbReference>
<dbReference type="GO" id="GO:0004645">
    <property type="term" value="F:1,4-alpha-oligoglucan phosphorylase activity"/>
    <property type="evidence" value="ECO:0007669"/>
    <property type="project" value="InterPro"/>
</dbReference>
<reference evidence="5" key="1">
    <citation type="submission" date="2021-01" db="EMBL/GenBank/DDBJ databases">
        <authorList>
            <person name="Corre E."/>
            <person name="Pelletier E."/>
            <person name="Niang G."/>
            <person name="Scheremetjew M."/>
            <person name="Finn R."/>
            <person name="Kale V."/>
            <person name="Holt S."/>
            <person name="Cochrane G."/>
            <person name="Meng A."/>
            <person name="Brown T."/>
            <person name="Cohen L."/>
        </authorList>
    </citation>
    <scope>NUCLEOTIDE SEQUENCE</scope>
    <source>
        <strain evidence="5">10249 10 AB</strain>
    </source>
</reference>
<dbReference type="InterPro" id="IPR036566">
    <property type="entry name" value="PYNP-like_C_sf"/>
</dbReference>
<dbReference type="GO" id="GO:0006213">
    <property type="term" value="P:pyrimidine nucleoside metabolic process"/>
    <property type="evidence" value="ECO:0007669"/>
    <property type="project" value="InterPro"/>
</dbReference>
<name>A0A7S4AFN3_9STRA</name>
<dbReference type="InterPro" id="IPR013102">
    <property type="entry name" value="PYNP_C"/>
</dbReference>
<dbReference type="GO" id="GO:0006206">
    <property type="term" value="P:pyrimidine nucleobase metabolic process"/>
    <property type="evidence" value="ECO:0007669"/>
    <property type="project" value="InterPro"/>
</dbReference>
<evidence type="ECO:0000256" key="3">
    <source>
        <dbReference type="SAM" id="MobiDB-lite"/>
    </source>
</evidence>
<sequence>MTTGLKETGNNGNSDVASININPVEMIARLRRHASMLAARNNSNINDDDNNNGNDGDGIYSDDELHSFISMYVRREIPDYQMSAWLMAVCFCPLTSRETATLTRCYAESGTLLTWPTNVEVDIDIDIDSSSNNNSSDIQIQRQRQRQRRRPPLVDKHSSGGVGDKISLILAPLVATCGVAVPMMAGRGLGHTGGTIDKLETSFPAYTAEPSVQDFQEIVLGKRSTATSTTTTTTTNNNNNNNNNGAQTENAHETKGVGCAIVAAGPALCPADRRIYALRDVTATVSCLPLQTASIMSKKIAERPDSLVLDVKYGDGAFQATVEGAQELAESMVAVGEANGLTPTTAFLTDMNHPIGRAVGNWVEVEECIDVMKGNLKDDRLRLGRDLIALVVIQAGQMLYQSSSSKRTNNGNENPGETEQEEDECIGGIAAAKLVSTPASALTGDEEESYKQYERMSLNDCIRHAYRVLDSGRVLDKFRQMLLAQGAEPTHLQRALETPEAIPLAAFKAVWTYQDKDTDAETATNPAATYIVDIPAKTMGDVAVLVGAGRTVASDKVDGQAGLVFGKQTGDLVASGEIIVTIYTNRS</sequence>
<protein>
    <recommendedName>
        <fullName evidence="4">Pyrimidine nucleoside phosphorylase C-terminal domain-containing protein</fullName>
    </recommendedName>
</protein>
<dbReference type="EMBL" id="HBIX01008683">
    <property type="protein sequence ID" value="CAE0713918.1"/>
    <property type="molecule type" value="Transcribed_RNA"/>
</dbReference>
<dbReference type="GO" id="GO:0016763">
    <property type="term" value="F:pentosyltransferase activity"/>
    <property type="evidence" value="ECO:0007669"/>
    <property type="project" value="InterPro"/>
</dbReference>
<dbReference type="InterPro" id="IPR017872">
    <property type="entry name" value="Pyrmidine_PPase_CS"/>
</dbReference>
<accession>A0A7S4AFN3</accession>
<evidence type="ECO:0000313" key="5">
    <source>
        <dbReference type="EMBL" id="CAE0713918.1"/>
    </source>
</evidence>
<dbReference type="PANTHER" id="PTHR10515">
    <property type="entry name" value="THYMIDINE PHOSPHORYLASE"/>
    <property type="match status" value="1"/>
</dbReference>